<dbReference type="InterPro" id="IPR036514">
    <property type="entry name" value="SGNH_hydro_sf"/>
</dbReference>
<evidence type="ECO:0000313" key="2">
    <source>
        <dbReference type="EMBL" id="GAA2117197.1"/>
    </source>
</evidence>
<dbReference type="EMBL" id="BAAANS010000057">
    <property type="protein sequence ID" value="GAA2117197.1"/>
    <property type="molecule type" value="Genomic_DNA"/>
</dbReference>
<keyword evidence="3" id="KW-1185">Reference proteome</keyword>
<dbReference type="Proteomes" id="UP001500897">
    <property type="component" value="Unassembled WGS sequence"/>
</dbReference>
<evidence type="ECO:0000313" key="3">
    <source>
        <dbReference type="Proteomes" id="UP001500897"/>
    </source>
</evidence>
<gene>
    <name evidence="2" type="ORF">GCM10009759_63380</name>
</gene>
<name>A0ABN2XVS2_9ACTN</name>
<dbReference type="PANTHER" id="PTHR43784:SF2">
    <property type="entry name" value="GDSL-LIKE LIPASE_ACYLHYDROLASE, PUTATIVE (AFU_ORTHOLOGUE AFUA_2G00820)-RELATED"/>
    <property type="match status" value="1"/>
</dbReference>
<dbReference type="RefSeq" id="WP_344557128.1">
    <property type="nucleotide sequence ID" value="NZ_BAAANS010000057.1"/>
</dbReference>
<feature type="domain" description="SGNH hydrolase-type esterase" evidence="1">
    <location>
        <begin position="34"/>
        <end position="207"/>
    </location>
</feature>
<accession>A0ABN2XVS2</accession>
<dbReference type="InterPro" id="IPR013830">
    <property type="entry name" value="SGNH_hydro"/>
</dbReference>
<dbReference type="SUPFAM" id="SSF52266">
    <property type="entry name" value="SGNH hydrolase"/>
    <property type="match status" value="1"/>
</dbReference>
<reference evidence="3" key="1">
    <citation type="journal article" date="2019" name="Int. J. Syst. Evol. Microbiol.">
        <title>The Global Catalogue of Microorganisms (GCM) 10K type strain sequencing project: providing services to taxonomists for standard genome sequencing and annotation.</title>
        <authorList>
            <consortium name="The Broad Institute Genomics Platform"/>
            <consortium name="The Broad Institute Genome Sequencing Center for Infectious Disease"/>
            <person name="Wu L."/>
            <person name="Ma J."/>
        </authorList>
    </citation>
    <scope>NUCLEOTIDE SEQUENCE [LARGE SCALE GENOMIC DNA]</scope>
    <source>
        <strain evidence="3">JCM 14559</strain>
    </source>
</reference>
<proteinExistence type="predicted"/>
<dbReference type="CDD" id="cd01832">
    <property type="entry name" value="SGNH_hydrolase_like_1"/>
    <property type="match status" value="1"/>
</dbReference>
<dbReference type="Gene3D" id="3.40.50.1110">
    <property type="entry name" value="SGNH hydrolase"/>
    <property type="match status" value="1"/>
</dbReference>
<dbReference type="PANTHER" id="PTHR43784">
    <property type="entry name" value="GDSL-LIKE LIPASE/ACYLHYDROLASE, PUTATIVE (AFU_ORTHOLOGUE AFUA_2G00820)-RELATED"/>
    <property type="match status" value="1"/>
</dbReference>
<dbReference type="InterPro" id="IPR053140">
    <property type="entry name" value="GDSL_Rv0518-like"/>
</dbReference>
<sequence length="229" mass="24575">MTNDRSIEEADPYCLSDEAAGRLLSGTGWRRFAVMGDSFAAGVGGPCAGYADVSWPERVATALRGGAPDLAYLNTGVVGLRTREVRETQLERVLEFRPDLVNVAAGGNDLFSPSPDLDAAEENLEAVYAALTGQGAHVFAFTVCDVFEAFPEFAELRLLVSRLNDRIRAVAARHGATLVEMWDHPVRTSPTLMSADGMHFSMEGHAVLAGEIIRALAESRQPVTAGRPA</sequence>
<dbReference type="Pfam" id="PF13472">
    <property type="entry name" value="Lipase_GDSL_2"/>
    <property type="match status" value="1"/>
</dbReference>
<protein>
    <recommendedName>
        <fullName evidence="1">SGNH hydrolase-type esterase domain-containing protein</fullName>
    </recommendedName>
</protein>
<organism evidence="2 3">
    <name type="scientific">Kitasatospora saccharophila</name>
    <dbReference type="NCBI Taxonomy" id="407973"/>
    <lineage>
        <taxon>Bacteria</taxon>
        <taxon>Bacillati</taxon>
        <taxon>Actinomycetota</taxon>
        <taxon>Actinomycetes</taxon>
        <taxon>Kitasatosporales</taxon>
        <taxon>Streptomycetaceae</taxon>
        <taxon>Kitasatospora</taxon>
    </lineage>
</organism>
<comment type="caution">
    <text evidence="2">The sequence shown here is derived from an EMBL/GenBank/DDBJ whole genome shotgun (WGS) entry which is preliminary data.</text>
</comment>
<evidence type="ECO:0000259" key="1">
    <source>
        <dbReference type="Pfam" id="PF13472"/>
    </source>
</evidence>